<gene>
    <name evidence="9" type="ORF">E1298_45255</name>
</gene>
<dbReference type="Gene3D" id="3.20.20.70">
    <property type="entry name" value="Aldolase class I"/>
    <property type="match status" value="1"/>
</dbReference>
<keyword evidence="7" id="KW-0411">Iron-sulfur</keyword>
<keyword evidence="10" id="KW-1185">Reference proteome</keyword>
<keyword evidence="4" id="KW-0479">Metal-binding</keyword>
<keyword evidence="5" id="KW-0560">Oxidoreductase</keyword>
<dbReference type="PANTHER" id="PTHR11228">
    <property type="entry name" value="RADICAL SAM DOMAIN PROTEIN"/>
    <property type="match status" value="1"/>
</dbReference>
<name>A0A4R4ZT81_9ACTN</name>
<feature type="domain" description="Radical SAM core" evidence="8">
    <location>
        <begin position="53"/>
        <end position="177"/>
    </location>
</feature>
<organism evidence="9 10">
    <name type="scientific">Actinomadura rubrisoli</name>
    <dbReference type="NCBI Taxonomy" id="2530368"/>
    <lineage>
        <taxon>Bacteria</taxon>
        <taxon>Bacillati</taxon>
        <taxon>Actinomycetota</taxon>
        <taxon>Actinomycetes</taxon>
        <taxon>Streptosporangiales</taxon>
        <taxon>Thermomonosporaceae</taxon>
        <taxon>Actinomadura</taxon>
    </lineage>
</organism>
<dbReference type="AlphaFoldDB" id="A0A4R4ZT81"/>
<accession>A0A4R4ZT81</accession>
<keyword evidence="2" id="KW-0004">4Fe-4S</keyword>
<reference evidence="9 10" key="1">
    <citation type="submission" date="2019-03" db="EMBL/GenBank/DDBJ databases">
        <title>Draft genome sequences of novel Actinobacteria.</title>
        <authorList>
            <person name="Sahin N."/>
            <person name="Ay H."/>
            <person name="Saygin H."/>
        </authorList>
    </citation>
    <scope>NUCLEOTIDE SEQUENCE [LARGE SCALE GENOMIC DNA]</scope>
    <source>
        <strain evidence="9 10">H3C3</strain>
    </source>
</reference>
<dbReference type="CDD" id="cd01335">
    <property type="entry name" value="Radical_SAM"/>
    <property type="match status" value="1"/>
</dbReference>
<keyword evidence="3" id="KW-0949">S-adenosyl-L-methionine</keyword>
<dbReference type="Proteomes" id="UP000294513">
    <property type="component" value="Unassembled WGS sequence"/>
</dbReference>
<sequence>MTMLGTPSVPARPQGEQTGPIRFTGGHHFVLSPDADWAALLAQATAPMSVILQVTKRCDFDCNFCSETMQMRDPSLADLEAAAANLAGVQRVFLSGGEPLLRRDLLDVFDDFIIGLPTNATRGVNVAPKLAGKIAFANIGFDGPREIFQRVRGDYDKVMGGVNAFREAGIPISFSAVALRSVLHGLPYLLQIADVLDVGKLKLILPLRKGNALDLPESEFITVDEAAEHFARLIELRTTHAWTPAVRMTPWTAETEGHMLVIEPNGVVRAWPVYDQPDLWLPLGNVFTEPITEIWKRYPYQENHVRKYLGASIMTCARTDR</sequence>
<dbReference type="PROSITE" id="PS01305">
    <property type="entry name" value="MOAA_NIFB_PQQE"/>
    <property type="match status" value="1"/>
</dbReference>
<dbReference type="GO" id="GO:0046872">
    <property type="term" value="F:metal ion binding"/>
    <property type="evidence" value="ECO:0007669"/>
    <property type="project" value="UniProtKB-KW"/>
</dbReference>
<evidence type="ECO:0000259" key="8">
    <source>
        <dbReference type="Pfam" id="PF04055"/>
    </source>
</evidence>
<evidence type="ECO:0000256" key="4">
    <source>
        <dbReference type="ARBA" id="ARBA00022723"/>
    </source>
</evidence>
<dbReference type="EMBL" id="SMKU01000558">
    <property type="protein sequence ID" value="TDD61640.1"/>
    <property type="molecule type" value="Genomic_DNA"/>
</dbReference>
<dbReference type="InterPro" id="IPR013785">
    <property type="entry name" value="Aldolase_TIM"/>
</dbReference>
<comment type="cofactor">
    <cofactor evidence="1">
        <name>[4Fe-4S] cluster</name>
        <dbReference type="ChEBI" id="CHEBI:49883"/>
    </cofactor>
</comment>
<dbReference type="InterPro" id="IPR050377">
    <property type="entry name" value="Radical_SAM_PqqE_MftC-like"/>
</dbReference>
<dbReference type="SUPFAM" id="SSF102114">
    <property type="entry name" value="Radical SAM enzymes"/>
    <property type="match status" value="1"/>
</dbReference>
<comment type="caution">
    <text evidence="9">The sequence shown here is derived from an EMBL/GenBank/DDBJ whole genome shotgun (WGS) entry which is preliminary data.</text>
</comment>
<evidence type="ECO:0000313" key="10">
    <source>
        <dbReference type="Proteomes" id="UP000294513"/>
    </source>
</evidence>
<dbReference type="PANTHER" id="PTHR11228:SF7">
    <property type="entry name" value="PQQA PEPTIDE CYCLASE"/>
    <property type="match status" value="1"/>
</dbReference>
<protein>
    <submittedName>
        <fullName evidence="9">Radical SAM/SPASM domain-containing protein</fullName>
    </submittedName>
</protein>
<dbReference type="SFLD" id="SFLDS00029">
    <property type="entry name" value="Radical_SAM"/>
    <property type="match status" value="1"/>
</dbReference>
<dbReference type="CDD" id="cd21109">
    <property type="entry name" value="SPASM"/>
    <property type="match status" value="1"/>
</dbReference>
<evidence type="ECO:0000256" key="7">
    <source>
        <dbReference type="ARBA" id="ARBA00023014"/>
    </source>
</evidence>
<dbReference type="InterPro" id="IPR007197">
    <property type="entry name" value="rSAM"/>
</dbReference>
<evidence type="ECO:0000256" key="3">
    <source>
        <dbReference type="ARBA" id="ARBA00022691"/>
    </source>
</evidence>
<dbReference type="SFLD" id="SFLDG01067">
    <property type="entry name" value="SPASM/twitch_domain_containing"/>
    <property type="match status" value="1"/>
</dbReference>
<keyword evidence="6" id="KW-0408">Iron</keyword>
<dbReference type="InterPro" id="IPR000385">
    <property type="entry name" value="MoaA_NifB_PqqE_Fe-S-bd_CS"/>
</dbReference>
<evidence type="ECO:0000313" key="9">
    <source>
        <dbReference type="EMBL" id="TDD61640.1"/>
    </source>
</evidence>
<dbReference type="OrthoDB" id="9782387at2"/>
<evidence type="ECO:0000256" key="1">
    <source>
        <dbReference type="ARBA" id="ARBA00001966"/>
    </source>
</evidence>
<dbReference type="GO" id="GO:0051539">
    <property type="term" value="F:4 iron, 4 sulfur cluster binding"/>
    <property type="evidence" value="ECO:0007669"/>
    <property type="project" value="UniProtKB-KW"/>
</dbReference>
<evidence type="ECO:0000256" key="2">
    <source>
        <dbReference type="ARBA" id="ARBA00022485"/>
    </source>
</evidence>
<proteinExistence type="predicted"/>
<dbReference type="RefSeq" id="WP_131903539.1">
    <property type="nucleotide sequence ID" value="NZ_SMKU01000558.1"/>
</dbReference>
<evidence type="ECO:0000256" key="6">
    <source>
        <dbReference type="ARBA" id="ARBA00023004"/>
    </source>
</evidence>
<dbReference type="InterPro" id="IPR058240">
    <property type="entry name" value="rSAM_sf"/>
</dbReference>
<evidence type="ECO:0000256" key="5">
    <source>
        <dbReference type="ARBA" id="ARBA00023002"/>
    </source>
</evidence>
<dbReference type="Pfam" id="PF04055">
    <property type="entry name" value="Radical_SAM"/>
    <property type="match status" value="1"/>
</dbReference>
<dbReference type="GO" id="GO:0016491">
    <property type="term" value="F:oxidoreductase activity"/>
    <property type="evidence" value="ECO:0007669"/>
    <property type="project" value="UniProtKB-KW"/>
</dbReference>